<evidence type="ECO:0000259" key="7">
    <source>
        <dbReference type="PROSITE" id="PS51898"/>
    </source>
</evidence>
<dbReference type="GO" id="GO:0044826">
    <property type="term" value="P:viral genome integration into host DNA"/>
    <property type="evidence" value="ECO:0007669"/>
    <property type="project" value="UniProtKB-KW"/>
</dbReference>
<dbReference type="GO" id="GO:0015074">
    <property type="term" value="P:DNA integration"/>
    <property type="evidence" value="ECO:0007669"/>
    <property type="project" value="InterPro"/>
</dbReference>
<evidence type="ECO:0000256" key="2">
    <source>
        <dbReference type="ARBA" id="ARBA00016082"/>
    </source>
</evidence>
<dbReference type="InterPro" id="IPR013762">
    <property type="entry name" value="Integrase-like_cat_sf"/>
</dbReference>
<organism evidence="8 9">
    <name type="scientific">uncultured phage_Deep-GF0-KM16-C193</name>
    <dbReference type="NCBI Taxonomy" id="2740799"/>
    <lineage>
        <taxon>Viruses</taxon>
        <taxon>Duplodnaviria</taxon>
        <taxon>Heunggongvirae</taxon>
        <taxon>Uroviricota</taxon>
        <taxon>Caudoviricetes</taxon>
        <taxon>Autographivirales</taxon>
        <taxon>Stupnyavirus</taxon>
        <taxon>Stupnyavirus KM16C193</taxon>
    </lineage>
</organism>
<keyword evidence="4" id="KW-0378">Hydrolase</keyword>
<dbReference type="InterPro" id="IPR002104">
    <property type="entry name" value="Integrase_catalytic"/>
</dbReference>
<dbReference type="InterPro" id="IPR011010">
    <property type="entry name" value="DNA_brk_join_enz"/>
</dbReference>
<evidence type="ECO:0000256" key="4">
    <source>
        <dbReference type="ARBA" id="ARBA00022801"/>
    </source>
</evidence>
<dbReference type="GeneID" id="76971351"/>
<dbReference type="KEGG" id="vg:76971351"/>
<comment type="similarity">
    <text evidence="1">Belongs to the 'phage' integrase family.</text>
</comment>
<dbReference type="GO" id="GO:0006310">
    <property type="term" value="P:DNA recombination"/>
    <property type="evidence" value="ECO:0007669"/>
    <property type="project" value="UniProtKB-KW"/>
</dbReference>
<reference evidence="8 9" key="1">
    <citation type="submission" date="2015-11" db="EMBL/GenBank/DDBJ databases">
        <title>Genomes of Abundant and Widespread Viruses from the Deep Ocean.</title>
        <authorList>
            <person name="Mizuno C.M."/>
            <person name="Ghai R."/>
            <person name="Saghai A."/>
            <person name="Lopez-Garcia P."/>
            <person name="Rodriguez-Valera F."/>
        </authorList>
    </citation>
    <scope>NUCLEOTIDE SEQUENCE [LARGE SCALE GENOMIC DNA]</scope>
</reference>
<dbReference type="GO" id="GO:0003677">
    <property type="term" value="F:DNA binding"/>
    <property type="evidence" value="ECO:0007669"/>
    <property type="project" value="InterPro"/>
</dbReference>
<dbReference type="PROSITE" id="PS51898">
    <property type="entry name" value="TYR_RECOMBINASE"/>
    <property type="match status" value="1"/>
</dbReference>
<sequence>MTHIDTRMLLPKGIQLSKTGTSFRVQTRKNVIRDQKKVTLKDFVAVKINYQPNMSDIERRKTFSAALEEAKKEKVLAITRLSQKGVGQRELKKVRAVGTLKPTYDALFTERWAEVTTGNDENIKYYAIDVFNYFPYDIRLDEMQTYEYYKGFIEHCKKAIVERKSNHMATYSTKTINVRLGLLRDIFRFAIARGLLQQEKLLNPDIRITNMGWENLPVIAKKRKMALSSEQEKMVLDKCNEMGDHDFADALVWLCDVGMRYKTEFLQFKIDDVNFKQNHVYFYRPKTNVWTKVPLTARAKEIAERLRDRANMSEDKRMFGHFRQRQIRTYFDKYRVWCGLPKEFTPYITRHTFMTKLGKQRVVPAVIAELGGVTIETAQKYYVHSNDDMLVEAIDGLNKTSPTNGKAAIGIGHNSRNRV</sequence>
<dbReference type="GO" id="GO:0016787">
    <property type="term" value="F:hydrolase activity"/>
    <property type="evidence" value="ECO:0007669"/>
    <property type="project" value="UniProtKB-KW"/>
</dbReference>
<keyword evidence="6" id="KW-0229">DNA integration</keyword>
<dbReference type="PANTHER" id="PTHR30349:SF81">
    <property type="entry name" value="TYROSINE RECOMBINASE XERC"/>
    <property type="match status" value="1"/>
</dbReference>
<dbReference type="Gene3D" id="1.10.443.10">
    <property type="entry name" value="Intergrase catalytic core"/>
    <property type="match status" value="1"/>
</dbReference>
<evidence type="ECO:0000256" key="6">
    <source>
        <dbReference type="ARBA" id="ARBA00023195"/>
    </source>
</evidence>
<evidence type="ECO:0000256" key="5">
    <source>
        <dbReference type="ARBA" id="ARBA00023172"/>
    </source>
</evidence>
<proteinExistence type="inferred from homology"/>
<evidence type="ECO:0000256" key="1">
    <source>
        <dbReference type="ARBA" id="ARBA00008857"/>
    </source>
</evidence>
<keyword evidence="6" id="KW-1160">Virus entry into host cell</keyword>
<dbReference type="GO" id="GO:0075713">
    <property type="term" value="P:establishment of integrated proviral latency"/>
    <property type="evidence" value="ECO:0007669"/>
    <property type="project" value="UniProtKB-KW"/>
</dbReference>
<keyword evidence="6" id="KW-1179">Viral genome integration</keyword>
<keyword evidence="9" id="KW-1185">Reference proteome</keyword>
<protein>
    <recommendedName>
        <fullName evidence="2">Integrase</fullName>
    </recommendedName>
</protein>
<dbReference type="Pfam" id="PF00589">
    <property type="entry name" value="Phage_integrase"/>
    <property type="match status" value="1"/>
</dbReference>
<dbReference type="GO" id="GO:0016740">
    <property type="term" value="F:transferase activity"/>
    <property type="evidence" value="ECO:0007669"/>
    <property type="project" value="UniProtKB-KW"/>
</dbReference>
<dbReference type="RefSeq" id="YP_009811057.1">
    <property type="nucleotide sequence ID" value="NC_048051.1"/>
</dbReference>
<dbReference type="InterPro" id="IPR050090">
    <property type="entry name" value="Tyrosine_recombinase_XerCD"/>
</dbReference>
<name>A0A1B1IWP1_9CAUD</name>
<dbReference type="PANTHER" id="PTHR30349">
    <property type="entry name" value="PHAGE INTEGRASE-RELATED"/>
    <property type="match status" value="1"/>
</dbReference>
<dbReference type="SUPFAM" id="SSF56349">
    <property type="entry name" value="DNA breaking-rejoining enzymes"/>
    <property type="match status" value="1"/>
</dbReference>
<feature type="domain" description="Tyr recombinase" evidence="7">
    <location>
        <begin position="222"/>
        <end position="395"/>
    </location>
</feature>
<keyword evidence="3" id="KW-0808">Transferase</keyword>
<evidence type="ECO:0000313" key="9">
    <source>
        <dbReference type="Proteomes" id="UP000504848"/>
    </source>
</evidence>
<keyword evidence="5" id="KW-0233">DNA recombination</keyword>
<evidence type="ECO:0000256" key="3">
    <source>
        <dbReference type="ARBA" id="ARBA00022679"/>
    </source>
</evidence>
<dbReference type="EMBL" id="KT997876">
    <property type="protein sequence ID" value="ANS05760.1"/>
    <property type="molecule type" value="Genomic_DNA"/>
</dbReference>
<evidence type="ECO:0000313" key="8">
    <source>
        <dbReference type="EMBL" id="ANS05760.1"/>
    </source>
</evidence>
<accession>A0A1B1IWP1</accession>
<dbReference type="Proteomes" id="UP000504848">
    <property type="component" value="Segment"/>
</dbReference>